<comment type="similarity">
    <text evidence="2 6">Belongs to the cytochrome P450 family.</text>
</comment>
<reference evidence="8" key="1">
    <citation type="submission" date="2025-08" db="UniProtKB">
        <authorList>
            <consortium name="RefSeq"/>
        </authorList>
    </citation>
    <scope>IDENTIFICATION</scope>
</reference>
<evidence type="ECO:0000313" key="7">
    <source>
        <dbReference type="Proteomes" id="UP000695022"/>
    </source>
</evidence>
<dbReference type="RefSeq" id="XP_014680826.1">
    <property type="nucleotide sequence ID" value="XM_014825340.1"/>
</dbReference>
<keyword evidence="5 6" id="KW-0503">Monooxygenase</keyword>
<dbReference type="SUPFAM" id="SSF48264">
    <property type="entry name" value="Cytochrome P450"/>
    <property type="match status" value="1"/>
</dbReference>
<name>A0ABM1F8Q5_PRICU</name>
<dbReference type="PANTHER" id="PTHR24286">
    <property type="entry name" value="CYTOCHROME P450 26"/>
    <property type="match status" value="1"/>
</dbReference>
<organism evidence="7 8">
    <name type="scientific">Priapulus caudatus</name>
    <name type="common">Priapulid worm</name>
    <dbReference type="NCBI Taxonomy" id="37621"/>
    <lineage>
        <taxon>Eukaryota</taxon>
        <taxon>Metazoa</taxon>
        <taxon>Ecdysozoa</taxon>
        <taxon>Scalidophora</taxon>
        <taxon>Priapulida</taxon>
        <taxon>Priapulimorpha</taxon>
        <taxon>Priapulimorphida</taxon>
        <taxon>Priapulidae</taxon>
        <taxon>Priapulus</taxon>
    </lineage>
</organism>
<evidence type="ECO:0000256" key="2">
    <source>
        <dbReference type="ARBA" id="ARBA00010617"/>
    </source>
</evidence>
<dbReference type="InterPro" id="IPR001128">
    <property type="entry name" value="Cyt_P450"/>
</dbReference>
<dbReference type="PRINTS" id="PR00465">
    <property type="entry name" value="EP450IV"/>
</dbReference>
<dbReference type="Gene3D" id="1.10.630.10">
    <property type="entry name" value="Cytochrome P450"/>
    <property type="match status" value="2"/>
</dbReference>
<dbReference type="PANTHER" id="PTHR24286:SF252">
    <property type="entry name" value="CYTOCHROME P450 26B1"/>
    <property type="match status" value="1"/>
</dbReference>
<accession>A0ABM1F8Q5</accession>
<evidence type="ECO:0000256" key="3">
    <source>
        <dbReference type="ARBA" id="ARBA00022723"/>
    </source>
</evidence>
<evidence type="ECO:0000256" key="4">
    <source>
        <dbReference type="ARBA" id="ARBA00023004"/>
    </source>
</evidence>
<keyword evidence="6" id="KW-0349">Heme</keyword>
<keyword evidence="4 6" id="KW-0408">Iron</keyword>
<keyword evidence="6" id="KW-0560">Oxidoreductase</keyword>
<keyword evidence="3 6" id="KW-0479">Metal-binding</keyword>
<dbReference type="InterPro" id="IPR017972">
    <property type="entry name" value="Cyt_P450_CS"/>
</dbReference>
<dbReference type="Pfam" id="PF00067">
    <property type="entry name" value="p450"/>
    <property type="match status" value="1"/>
</dbReference>
<evidence type="ECO:0000256" key="5">
    <source>
        <dbReference type="ARBA" id="ARBA00023033"/>
    </source>
</evidence>
<protein>
    <submittedName>
        <fullName evidence="8">Cytochrome P450 120 isoform X1</fullName>
    </submittedName>
</protein>
<evidence type="ECO:0000256" key="6">
    <source>
        <dbReference type="RuleBase" id="RU000461"/>
    </source>
</evidence>
<evidence type="ECO:0000256" key="1">
    <source>
        <dbReference type="ARBA" id="ARBA00003690"/>
    </source>
</evidence>
<dbReference type="PROSITE" id="PS00086">
    <property type="entry name" value="CYTOCHROME_P450"/>
    <property type="match status" value="1"/>
</dbReference>
<keyword evidence="7" id="KW-1185">Reference proteome</keyword>
<gene>
    <name evidence="8" type="primary">LOC106820774</name>
</gene>
<evidence type="ECO:0000313" key="8">
    <source>
        <dbReference type="RefSeq" id="XP_014680826.1"/>
    </source>
</evidence>
<sequence>MNNHRSRIFQARFLNQPTVFIGSNTAVRELLHDKYNCFRMGYKDFFHQIYGNSLLFSDGLEAEELRQSLHDLFQPASTSLNEHSVQIDRFAEEAVETMLSKDYILVYEHFKQVTTQLCLSLFLGLDHSLSVDLMKELCELSTVHWHGMISVPLSLSLPWLVSSGFSKALHAKEQLLKIIKKRLQTAEDGFPARIKTALQSEDAEQNLLLFISALVPKALSSLLTSFICCSHLWCHEPLIKNGELDVSLLECILLEVMRIWPPFIGGRRVAIMECTIGGFHIPKNYAVIYLAHAAHLDPEAFPQPESFLPARWKDCSDSDKEKLYCFGGGPRNCIGQHLVWTILKAVTSRLVMRSTWDIVENAGSPRKWLPVSRPLRSPLAKFVSTAGKPTWSSQRPAVIVMNADKQQKEDNVKKNLLVIACSDDPVCETGGTAHCFGEVAASCTSDTEIQ</sequence>
<comment type="function">
    <text evidence="1">May be involved in the metabolism of insect hormones and in the breakdown of synthetic insecticides.</text>
</comment>
<dbReference type="InterPro" id="IPR002403">
    <property type="entry name" value="Cyt_P450_E_grp-IV"/>
</dbReference>
<dbReference type="InterPro" id="IPR036396">
    <property type="entry name" value="Cyt_P450_sf"/>
</dbReference>
<dbReference type="GeneID" id="106820774"/>
<proteinExistence type="inferred from homology"/>
<dbReference type="Proteomes" id="UP000695022">
    <property type="component" value="Unplaced"/>
</dbReference>